<proteinExistence type="predicted"/>
<dbReference type="AlphaFoldDB" id="A0A6V8SHJ8"/>
<keyword evidence="1" id="KW-0812">Transmembrane</keyword>
<accession>A0A6V8SHJ8</accession>
<organism evidence="2 3">
    <name type="scientific">Clostridium fungisolvens</name>
    <dbReference type="NCBI Taxonomy" id="1604897"/>
    <lineage>
        <taxon>Bacteria</taxon>
        <taxon>Bacillati</taxon>
        <taxon>Bacillota</taxon>
        <taxon>Clostridia</taxon>
        <taxon>Eubacteriales</taxon>
        <taxon>Clostridiaceae</taxon>
        <taxon>Clostridium</taxon>
    </lineage>
</organism>
<dbReference type="Proteomes" id="UP000580568">
    <property type="component" value="Unassembled WGS sequence"/>
</dbReference>
<evidence type="ECO:0000313" key="3">
    <source>
        <dbReference type="Proteomes" id="UP000580568"/>
    </source>
</evidence>
<sequence>MGKIFKDGELVKKAYNAVIKGNAMPIAIVILGICLVFSVNSLKKSITDVASSSEFNGRSIANGMYAIAQSNSNISNVMNNQNNNLIMNGKTMLDFVDTYRYLNISEDDLNKLVANSDTKIPYLKVNGKYIFNKNALDKWLETARVEVK</sequence>
<keyword evidence="1" id="KW-1133">Transmembrane helix</keyword>
<evidence type="ECO:0008006" key="4">
    <source>
        <dbReference type="Google" id="ProtNLM"/>
    </source>
</evidence>
<evidence type="ECO:0000313" key="2">
    <source>
        <dbReference type="EMBL" id="GFP76689.1"/>
    </source>
</evidence>
<name>A0A6V8SHJ8_9CLOT</name>
<keyword evidence="1" id="KW-0472">Membrane</keyword>
<gene>
    <name evidence="2" type="ORF">bsdtw1_02793</name>
</gene>
<dbReference type="RefSeq" id="WP_183278101.1">
    <property type="nucleotide sequence ID" value="NZ_BLZR01000001.1"/>
</dbReference>
<evidence type="ECO:0000256" key="1">
    <source>
        <dbReference type="SAM" id="Phobius"/>
    </source>
</evidence>
<feature type="transmembrane region" description="Helical" evidence="1">
    <location>
        <begin position="21"/>
        <end position="39"/>
    </location>
</feature>
<protein>
    <recommendedName>
        <fullName evidence="4">Helix-turn-helix domain-containing protein</fullName>
    </recommendedName>
</protein>
<reference evidence="2 3" key="1">
    <citation type="submission" date="2020-07" db="EMBL/GenBank/DDBJ databases">
        <title>A new beta-1,3-glucan-decomposing anaerobic bacterium isolated from anoxic soil subjected to biological soil disinfestation.</title>
        <authorList>
            <person name="Ueki A."/>
            <person name="Tonouchi A."/>
        </authorList>
    </citation>
    <scope>NUCLEOTIDE SEQUENCE [LARGE SCALE GENOMIC DNA]</scope>
    <source>
        <strain evidence="2 3">TW1</strain>
    </source>
</reference>
<comment type="caution">
    <text evidence="2">The sequence shown here is derived from an EMBL/GenBank/DDBJ whole genome shotgun (WGS) entry which is preliminary data.</text>
</comment>
<dbReference type="EMBL" id="BLZR01000001">
    <property type="protein sequence ID" value="GFP76689.1"/>
    <property type="molecule type" value="Genomic_DNA"/>
</dbReference>
<keyword evidence="3" id="KW-1185">Reference proteome</keyword>